<dbReference type="GO" id="GO:0003677">
    <property type="term" value="F:DNA binding"/>
    <property type="evidence" value="ECO:0007669"/>
    <property type="project" value="InterPro"/>
</dbReference>
<dbReference type="SUPFAM" id="SSF57783">
    <property type="entry name" value="Zinc beta-ribbon"/>
    <property type="match status" value="1"/>
</dbReference>
<evidence type="ECO:0000313" key="1">
    <source>
        <dbReference type="EMBL" id="TKH44210.1"/>
    </source>
</evidence>
<name>A0A4U2PZK2_9BACL</name>
<dbReference type="InterPro" id="IPR036977">
    <property type="entry name" value="DNA_primase_Znf_CHC2"/>
</dbReference>
<dbReference type="GO" id="GO:0008270">
    <property type="term" value="F:zinc ion binding"/>
    <property type="evidence" value="ECO:0007669"/>
    <property type="project" value="InterPro"/>
</dbReference>
<dbReference type="AlphaFoldDB" id="A0A4U2PZK2"/>
<dbReference type="GO" id="GO:0006260">
    <property type="term" value="P:DNA replication"/>
    <property type="evidence" value="ECO:0007669"/>
    <property type="project" value="InterPro"/>
</dbReference>
<evidence type="ECO:0000313" key="2">
    <source>
        <dbReference type="Proteomes" id="UP000308114"/>
    </source>
</evidence>
<protein>
    <submittedName>
        <fullName evidence="1">Uncharacterized protein</fullName>
    </submittedName>
</protein>
<organism evidence="1 2">
    <name type="scientific">Paenibacillus terrae</name>
    <dbReference type="NCBI Taxonomy" id="159743"/>
    <lineage>
        <taxon>Bacteria</taxon>
        <taxon>Bacillati</taxon>
        <taxon>Bacillota</taxon>
        <taxon>Bacilli</taxon>
        <taxon>Bacillales</taxon>
        <taxon>Paenibacillaceae</taxon>
        <taxon>Paenibacillus</taxon>
    </lineage>
</organism>
<dbReference type="Proteomes" id="UP000308114">
    <property type="component" value="Unassembled WGS sequence"/>
</dbReference>
<accession>A0A4U2PZK2</accession>
<proteinExistence type="predicted"/>
<comment type="caution">
    <text evidence="1">The sequence shown here is derived from an EMBL/GenBank/DDBJ whole genome shotgun (WGS) entry which is preliminary data.</text>
</comment>
<dbReference type="RefSeq" id="WP_137062042.1">
    <property type="nucleotide sequence ID" value="NZ_PNXQ01000012.1"/>
</dbReference>
<sequence length="782" mass="91906">MAFVETRDFIQVTANNGKTNFSYIFEGNEDERLFNSKIHKSKMKYYIKEAVNEFEEWNKKGYGIYFLPNGGGYKNDEITEFRACFIDMDIKDEIEHEFVAAGFTGTPNELHELVKSKFYSLNNTEQLNYKQIFRCRVSELKKRGIPSSAIVETKNGFHVYYLLNNDTQRHQFETLEGFLIYIFNADMAVKNPARLLRVPDTIHLKDSNDPFTIKLEEWNRSIRYDSEDLIVRLRKVVEKVHAQKDSLLCVNSRKAPTHNTKLLSKKNGLPLRVGIDYSSMTIGNIPLISKGFEGLSELKRRLGLDNQDDLCYIDRDDIRQFLKKQNLKQLLGVEADRFYCIFHNSTNSTSGNIYPFDDKWFYKCHSSRCGVHYDIVQTIERITRLPIHKAFDYLKELYNIAEIKTDWQLDQERLIEFNIEFLERFKYDVDLQENYPYLTKFLKTKGTLGLLIQIHEVARRKLPQLAKMRNMDSSNAIVFAPMRKVIEELLSENSDIRNINKANTKVVIMIFMYLLNCVGIDQLPDEMQRRIEQYQKESRKNSNIHYNNIARYYEIVSMDTERLILAEEMSKFFYQNHLTILNFNREQLISLCGVEEGNRVFPDRSDEEIPGLNQSISQEIKRVVNKLIQVKGWTYDHEVIENIDISDFDMKQRYKDSFKYIPKKKSVELDSLTVLDNDVGFQKWRYGFLAKKLAMNIPAIISNQEYRKARVNKLLRKQFDIPIHIKGFVYHQEISEQGIQLEDKASHILRLKQHDLSLSNAKIASIVGCSRQYVSNILKCRD</sequence>
<dbReference type="EMBL" id="PNXQ01000012">
    <property type="protein sequence ID" value="TKH44210.1"/>
    <property type="molecule type" value="Genomic_DNA"/>
</dbReference>
<dbReference type="Gene3D" id="3.90.580.10">
    <property type="entry name" value="Zinc finger, CHC2-type domain"/>
    <property type="match status" value="1"/>
</dbReference>
<gene>
    <name evidence="1" type="ORF">C1I60_12835</name>
</gene>
<reference evidence="1 2" key="1">
    <citation type="submission" date="2018-01" db="EMBL/GenBank/DDBJ databases">
        <title>Bacillales members from the olive rhizosphere are effective biological control agents against Verticillium dahliae.</title>
        <authorList>
            <person name="Gomez-Lama C."/>
            <person name="Legarda G."/>
            <person name="Ruano-Rosa D."/>
            <person name="Pizarro-Tobias P."/>
            <person name="Valverde-Corredor A."/>
            <person name="Niqui J.L."/>
            <person name="Trivino J.C."/>
            <person name="Roca A."/>
            <person name="Mercado-Blanco J."/>
        </authorList>
    </citation>
    <scope>NUCLEOTIDE SEQUENCE [LARGE SCALE GENOMIC DNA]</scope>
    <source>
        <strain evidence="1 2">PIC167</strain>
    </source>
</reference>